<dbReference type="Proteomes" id="UP000198618">
    <property type="component" value="Unassembled WGS sequence"/>
</dbReference>
<protein>
    <submittedName>
        <fullName evidence="1">Uncharacterized protein</fullName>
    </submittedName>
</protein>
<accession>A0A1I0GEI6</accession>
<dbReference type="RefSeq" id="WP_090872059.1">
    <property type="nucleotide sequence ID" value="NZ_FOHE01000021.1"/>
</dbReference>
<dbReference type="AlphaFoldDB" id="A0A1I0GEI6"/>
<dbReference type="STRING" id="930131.SAMN05216389_12123"/>
<evidence type="ECO:0000313" key="1">
    <source>
        <dbReference type="EMBL" id="SET69463.1"/>
    </source>
</evidence>
<keyword evidence="2" id="KW-1185">Reference proteome</keyword>
<reference evidence="1 2" key="1">
    <citation type="submission" date="2016-10" db="EMBL/GenBank/DDBJ databases">
        <authorList>
            <person name="de Groot N.N."/>
        </authorList>
    </citation>
    <scope>NUCLEOTIDE SEQUENCE [LARGE SCALE GENOMIC DNA]</scope>
    <source>
        <strain evidence="1 2">IBRC-M 10780</strain>
    </source>
</reference>
<gene>
    <name evidence="1" type="ORF">SAMN05216389_12123</name>
</gene>
<dbReference type="EMBL" id="FOHE01000021">
    <property type="protein sequence ID" value="SET69463.1"/>
    <property type="molecule type" value="Genomic_DNA"/>
</dbReference>
<sequence>MEITVIQFKRSKDAQWELGVSLDTELVVDHNSRPVDEIYDAMPSELFHVNIAPILKGGDTR</sequence>
<evidence type="ECO:0000313" key="2">
    <source>
        <dbReference type="Proteomes" id="UP000198618"/>
    </source>
</evidence>
<proteinExistence type="predicted"/>
<name>A0A1I0GEI6_9BACI</name>
<organism evidence="1 2">
    <name type="scientific">Oceanobacillus limi</name>
    <dbReference type="NCBI Taxonomy" id="930131"/>
    <lineage>
        <taxon>Bacteria</taxon>
        <taxon>Bacillati</taxon>
        <taxon>Bacillota</taxon>
        <taxon>Bacilli</taxon>
        <taxon>Bacillales</taxon>
        <taxon>Bacillaceae</taxon>
        <taxon>Oceanobacillus</taxon>
    </lineage>
</organism>